<accession>A0ABR8QLM7</accession>
<feature type="compositionally biased region" description="Basic and acidic residues" evidence="1">
    <location>
        <begin position="55"/>
        <end position="65"/>
    </location>
</feature>
<sequence length="246" mass="25871">MKKPLKIVTSIAFTSTLLIGGSLIASADGGEYDTTGTISFTPYTGITDPIDPDNPDEKVEPKNPDGTDPIPGTTGPLSIDFASSFDFGEQAITSEDQTYFATPQTILIDGIEEERANYVQVSDNRGLETGWTLQVRQEEQFKTEEAEELTGAAILISNVNVQTSSASSLPSTVSSEIDLTAGVLSDVMSAEAGEGAGTYVARFGGDAGDENISTSVSLTVPGSTTKYAKEYSTNLTWVLTDAPGNS</sequence>
<evidence type="ECO:0000256" key="2">
    <source>
        <dbReference type="SAM" id="SignalP"/>
    </source>
</evidence>
<evidence type="ECO:0000313" key="4">
    <source>
        <dbReference type="EMBL" id="MBD7936426.1"/>
    </source>
</evidence>
<feature type="domain" description="WxL" evidence="3">
    <location>
        <begin position="29"/>
        <end position="243"/>
    </location>
</feature>
<feature type="chain" id="PRO_5046657799" evidence="2">
    <location>
        <begin position="28"/>
        <end position="246"/>
    </location>
</feature>
<keyword evidence="2" id="KW-0732">Signal</keyword>
<feature type="signal peptide" evidence="2">
    <location>
        <begin position="1"/>
        <end position="27"/>
    </location>
</feature>
<dbReference type="Pfam" id="PF13731">
    <property type="entry name" value="WxL"/>
    <property type="match status" value="1"/>
</dbReference>
<dbReference type="InterPro" id="IPR027994">
    <property type="entry name" value="WxL_dom"/>
</dbReference>
<protein>
    <submittedName>
        <fullName evidence="4">WxL domain-containing protein</fullName>
    </submittedName>
</protein>
<comment type="caution">
    <text evidence="4">The sequence shown here is derived from an EMBL/GenBank/DDBJ whole genome shotgun (WGS) entry which is preliminary data.</text>
</comment>
<name>A0ABR8QLM7_9BACI</name>
<dbReference type="RefSeq" id="WP_191811659.1">
    <property type="nucleotide sequence ID" value="NZ_JACSQT010000002.1"/>
</dbReference>
<evidence type="ECO:0000313" key="5">
    <source>
        <dbReference type="Proteomes" id="UP000657931"/>
    </source>
</evidence>
<dbReference type="EMBL" id="JACSQT010000002">
    <property type="protein sequence ID" value="MBD7936426.1"/>
    <property type="molecule type" value="Genomic_DNA"/>
</dbReference>
<feature type="region of interest" description="Disordered" evidence="1">
    <location>
        <begin position="43"/>
        <end position="72"/>
    </location>
</feature>
<gene>
    <name evidence="4" type="ORF">H9655_05260</name>
</gene>
<dbReference type="Proteomes" id="UP000657931">
    <property type="component" value="Unassembled WGS sequence"/>
</dbReference>
<reference evidence="4 5" key="1">
    <citation type="submission" date="2020-08" db="EMBL/GenBank/DDBJ databases">
        <title>A Genomic Blueprint of the Chicken Gut Microbiome.</title>
        <authorList>
            <person name="Gilroy R."/>
            <person name="Ravi A."/>
            <person name="Getino M."/>
            <person name="Pursley I."/>
            <person name="Horton D.L."/>
            <person name="Alikhan N.-F."/>
            <person name="Baker D."/>
            <person name="Gharbi K."/>
            <person name="Hall N."/>
            <person name="Watson M."/>
            <person name="Adriaenssens E.M."/>
            <person name="Foster-Nyarko E."/>
            <person name="Jarju S."/>
            <person name="Secka A."/>
            <person name="Antonio M."/>
            <person name="Oren A."/>
            <person name="Chaudhuri R."/>
            <person name="La Ragione R.M."/>
            <person name="Hildebrand F."/>
            <person name="Pallen M.J."/>
        </authorList>
    </citation>
    <scope>NUCLEOTIDE SEQUENCE [LARGE SCALE GENOMIC DNA]</scope>
    <source>
        <strain evidence="4 5">Sa5YUA1</strain>
    </source>
</reference>
<keyword evidence="5" id="KW-1185">Reference proteome</keyword>
<proteinExistence type="predicted"/>
<evidence type="ECO:0000256" key="1">
    <source>
        <dbReference type="SAM" id="MobiDB-lite"/>
    </source>
</evidence>
<evidence type="ECO:0000259" key="3">
    <source>
        <dbReference type="Pfam" id="PF13731"/>
    </source>
</evidence>
<organism evidence="4 5">
    <name type="scientific">Cytobacillus stercorigallinarum</name>
    <dbReference type="NCBI Taxonomy" id="2762240"/>
    <lineage>
        <taxon>Bacteria</taxon>
        <taxon>Bacillati</taxon>
        <taxon>Bacillota</taxon>
        <taxon>Bacilli</taxon>
        <taxon>Bacillales</taxon>
        <taxon>Bacillaceae</taxon>
        <taxon>Cytobacillus</taxon>
    </lineage>
</organism>